<evidence type="ECO:0000256" key="2">
    <source>
        <dbReference type="ARBA" id="ARBA00023002"/>
    </source>
</evidence>
<name>A0ABS1ESF9_9CLOT</name>
<proteinExistence type="inferred from homology"/>
<keyword evidence="2" id="KW-0560">Oxidoreductase</keyword>
<dbReference type="Gene3D" id="3.40.50.720">
    <property type="entry name" value="NAD(P)-binding Rossmann-like Domain"/>
    <property type="match status" value="1"/>
</dbReference>
<dbReference type="Pfam" id="PF00106">
    <property type="entry name" value="adh_short"/>
    <property type="match status" value="1"/>
</dbReference>
<dbReference type="InterPro" id="IPR002347">
    <property type="entry name" value="SDR_fam"/>
</dbReference>
<dbReference type="PRINTS" id="PR00081">
    <property type="entry name" value="GDHRDH"/>
</dbReference>
<dbReference type="Proteomes" id="UP000596739">
    <property type="component" value="Unassembled WGS sequence"/>
</dbReference>
<dbReference type="PRINTS" id="PR00080">
    <property type="entry name" value="SDRFAMILY"/>
</dbReference>
<dbReference type="SUPFAM" id="SSF51735">
    <property type="entry name" value="NAD(P)-binding Rossmann-fold domains"/>
    <property type="match status" value="1"/>
</dbReference>
<protein>
    <submittedName>
        <fullName evidence="4">SDR family oxidoreductase</fullName>
    </submittedName>
</protein>
<keyword evidence="5" id="KW-1185">Reference proteome</keyword>
<gene>
    <name evidence="4" type="ORF">JHL18_16830</name>
</gene>
<evidence type="ECO:0000256" key="3">
    <source>
        <dbReference type="RuleBase" id="RU000363"/>
    </source>
</evidence>
<sequence>MKVANKNIVVTGGGNGVGRELTLKLLSKGATVIAIDVNQFALNETFRISGKNPNLLIRVLDITDKESVFKFAEETISSLGHVDGVINNAGIIQPFIDLKDLKFEQIDKIMNVNFFGTLYMTKAFLNHLLTRPEAHIVNVASMGGFFPFPGQNSYGASKAAVKLMTEGLYSELLGTNVHVSLVFPGGIATDIMKNSEITDKSASDSEKNSKLLLSPASAASKIINGMEKNKYRFFIGKDSKLMNFMYGVNAGFATRLIKRAIGSKMTMEA</sequence>
<comment type="similarity">
    <text evidence="1 3">Belongs to the short-chain dehydrogenases/reductases (SDR) family.</text>
</comment>
<organism evidence="4 5">
    <name type="scientific">Clostridium yunnanense</name>
    <dbReference type="NCBI Taxonomy" id="2800325"/>
    <lineage>
        <taxon>Bacteria</taxon>
        <taxon>Bacillati</taxon>
        <taxon>Bacillota</taxon>
        <taxon>Clostridia</taxon>
        <taxon>Eubacteriales</taxon>
        <taxon>Clostridiaceae</taxon>
        <taxon>Clostridium</taxon>
    </lineage>
</organism>
<dbReference type="EMBL" id="JAENHN010000046">
    <property type="protein sequence ID" value="MBK1812290.1"/>
    <property type="molecule type" value="Genomic_DNA"/>
</dbReference>
<evidence type="ECO:0000313" key="5">
    <source>
        <dbReference type="Proteomes" id="UP000596739"/>
    </source>
</evidence>
<dbReference type="PANTHER" id="PTHR44196:SF1">
    <property type="entry name" value="DEHYDROGENASE_REDUCTASE SDR FAMILY MEMBER 7B"/>
    <property type="match status" value="1"/>
</dbReference>
<dbReference type="InterPro" id="IPR036291">
    <property type="entry name" value="NAD(P)-bd_dom_sf"/>
</dbReference>
<evidence type="ECO:0000313" key="4">
    <source>
        <dbReference type="EMBL" id="MBK1812290.1"/>
    </source>
</evidence>
<evidence type="ECO:0000256" key="1">
    <source>
        <dbReference type="ARBA" id="ARBA00006484"/>
    </source>
</evidence>
<dbReference type="CDD" id="cd05233">
    <property type="entry name" value="SDR_c"/>
    <property type="match status" value="1"/>
</dbReference>
<dbReference type="PANTHER" id="PTHR44196">
    <property type="entry name" value="DEHYDROGENASE/REDUCTASE SDR FAMILY MEMBER 7B"/>
    <property type="match status" value="1"/>
</dbReference>
<comment type="caution">
    <text evidence="4">The sequence shown here is derived from an EMBL/GenBank/DDBJ whole genome shotgun (WGS) entry which is preliminary data.</text>
</comment>
<reference evidence="5" key="1">
    <citation type="submission" date="2021-01" db="EMBL/GenBank/DDBJ databases">
        <title>Genome public.</title>
        <authorList>
            <person name="Liu C."/>
            <person name="Sun Q."/>
        </authorList>
    </citation>
    <scope>NUCLEOTIDE SEQUENCE [LARGE SCALE GENOMIC DNA]</scope>
    <source>
        <strain evidence="5">YIM B02505</strain>
    </source>
</reference>
<accession>A0ABS1ESF9</accession>